<dbReference type="RefSeq" id="WP_053370939.1">
    <property type="nucleotide sequence ID" value="NZ_KQ435291.1"/>
</dbReference>
<evidence type="ECO:0008006" key="9">
    <source>
        <dbReference type="Google" id="ProtNLM"/>
    </source>
</evidence>
<dbReference type="EMBL" id="ATNL01000010">
    <property type="protein sequence ID" value="KON73008.1"/>
    <property type="molecule type" value="Genomic_DNA"/>
</dbReference>
<evidence type="ECO:0000256" key="3">
    <source>
        <dbReference type="ARBA" id="ARBA00022692"/>
    </source>
</evidence>
<evidence type="ECO:0000256" key="1">
    <source>
        <dbReference type="ARBA" id="ARBA00004141"/>
    </source>
</evidence>
<dbReference type="Proteomes" id="UP000037387">
    <property type="component" value="Unassembled WGS sequence"/>
</dbReference>
<evidence type="ECO:0000313" key="7">
    <source>
        <dbReference type="EMBL" id="KON73008.1"/>
    </source>
</evidence>
<evidence type="ECO:0000313" key="8">
    <source>
        <dbReference type="Proteomes" id="UP000037387"/>
    </source>
</evidence>
<feature type="transmembrane region" description="Helical" evidence="6">
    <location>
        <begin position="201"/>
        <end position="219"/>
    </location>
</feature>
<dbReference type="Pfam" id="PF07947">
    <property type="entry name" value="YhhN"/>
    <property type="match status" value="1"/>
</dbReference>
<feature type="transmembrane region" description="Helical" evidence="6">
    <location>
        <begin position="125"/>
        <end position="144"/>
    </location>
</feature>
<comment type="caution">
    <text evidence="7">The sequence shown here is derived from an EMBL/GenBank/DDBJ whole genome shotgun (WGS) entry which is preliminary data.</text>
</comment>
<organism evidence="7 8">
    <name type="scientific">Cellulosimicrobium cellulans F16</name>
    <dbReference type="NCBI Taxonomy" id="1350482"/>
    <lineage>
        <taxon>Bacteria</taxon>
        <taxon>Bacillati</taxon>
        <taxon>Actinomycetota</taxon>
        <taxon>Actinomycetes</taxon>
        <taxon>Micrococcales</taxon>
        <taxon>Promicromonosporaceae</taxon>
        <taxon>Cellulosimicrobium</taxon>
    </lineage>
</organism>
<name>A0A0M0F6B8_CELCE</name>
<evidence type="ECO:0000256" key="2">
    <source>
        <dbReference type="ARBA" id="ARBA00007375"/>
    </source>
</evidence>
<keyword evidence="4 6" id="KW-1133">Transmembrane helix</keyword>
<dbReference type="AlphaFoldDB" id="A0A0M0F6B8"/>
<proteinExistence type="inferred from homology"/>
<reference evidence="7 8" key="1">
    <citation type="journal article" date="2015" name="Sci. Rep.">
        <title>Functional and structural properties of a novel cellulosome-like multienzyme complex: efficient glycoside hydrolysis of water-insoluble 7-xylosyl-10-deacetylpaclitaxel.</title>
        <authorList>
            <person name="Dou T.Y."/>
            <person name="Luan H.W."/>
            <person name="Ge G.B."/>
            <person name="Dong M.M."/>
            <person name="Zou H.F."/>
            <person name="He Y.Q."/>
            <person name="Cui P."/>
            <person name="Wang J.Y."/>
            <person name="Hao D.C."/>
            <person name="Yang S.L."/>
            <person name="Yang L."/>
        </authorList>
    </citation>
    <scope>NUCLEOTIDE SEQUENCE [LARGE SCALE GENOMIC DNA]</scope>
    <source>
        <strain evidence="7 8">F16</strain>
    </source>
</reference>
<dbReference type="GO" id="GO:0016787">
    <property type="term" value="F:hydrolase activity"/>
    <property type="evidence" value="ECO:0007669"/>
    <property type="project" value="TreeGrafter"/>
</dbReference>
<evidence type="ECO:0000256" key="5">
    <source>
        <dbReference type="ARBA" id="ARBA00023136"/>
    </source>
</evidence>
<dbReference type="GO" id="GO:0016020">
    <property type="term" value="C:membrane"/>
    <property type="evidence" value="ECO:0007669"/>
    <property type="project" value="UniProtKB-SubCell"/>
</dbReference>
<dbReference type="PATRIC" id="fig|1350482.3.peg.2918"/>
<comment type="subcellular location">
    <subcellularLocation>
        <location evidence="1">Membrane</location>
        <topology evidence="1">Multi-pass membrane protein</topology>
    </subcellularLocation>
</comment>
<protein>
    <recommendedName>
        <fullName evidence="9">Lysoplasmalogenase</fullName>
    </recommendedName>
</protein>
<dbReference type="PANTHER" id="PTHR31885">
    <property type="entry name" value="GH04784P"/>
    <property type="match status" value="1"/>
</dbReference>
<feature type="transmembrane region" description="Helical" evidence="6">
    <location>
        <begin position="92"/>
        <end position="113"/>
    </location>
</feature>
<feature type="transmembrane region" description="Helical" evidence="6">
    <location>
        <begin position="150"/>
        <end position="167"/>
    </location>
</feature>
<evidence type="ECO:0000256" key="6">
    <source>
        <dbReference type="SAM" id="Phobius"/>
    </source>
</evidence>
<comment type="similarity">
    <text evidence="2">Belongs to the TMEM86 family.</text>
</comment>
<dbReference type="PANTHER" id="PTHR31885:SF6">
    <property type="entry name" value="GH04784P"/>
    <property type="match status" value="1"/>
</dbReference>
<keyword evidence="3 6" id="KW-0812">Transmembrane</keyword>
<sequence length="240" mass="25192">MLAAWGALALLTLVHLAAQLAGASTLADASQWFLMPLLAVCLWLATRRRDGGRRDGDGPGRRSRPVRLTLVALGFSWLGDTAPDLADGDTAFLVMVGFFLCAQVTYALAFWPFRAGSVLRRPLALAPYLLAFVALVVACAPGAGSLLVPVVVYGACLVLMAVTATGVDRLAAVGGAVFLVSDALIALNAFAPWYALPAHGFWVMLTYVVGQVLLVLGVLRRERATAAPVEEKGGAAWAST</sequence>
<dbReference type="InterPro" id="IPR012506">
    <property type="entry name" value="TMEM86B-like"/>
</dbReference>
<feature type="transmembrane region" description="Helical" evidence="6">
    <location>
        <begin position="174"/>
        <end position="195"/>
    </location>
</feature>
<gene>
    <name evidence="7" type="ORF">M768_20700</name>
</gene>
<keyword evidence="5 6" id="KW-0472">Membrane</keyword>
<keyword evidence="8" id="KW-1185">Reference proteome</keyword>
<accession>A0A0M0F6B8</accession>
<evidence type="ECO:0000256" key="4">
    <source>
        <dbReference type="ARBA" id="ARBA00022989"/>
    </source>
</evidence>